<dbReference type="Proteomes" id="UP000298061">
    <property type="component" value="Unassembled WGS sequence"/>
</dbReference>
<evidence type="ECO:0000313" key="3">
    <source>
        <dbReference type="Proteomes" id="UP000298061"/>
    </source>
</evidence>
<dbReference type="GO" id="GO:0005737">
    <property type="term" value="C:cytoplasm"/>
    <property type="evidence" value="ECO:0007669"/>
    <property type="project" value="TreeGrafter"/>
</dbReference>
<accession>A0A4Z0AAU4</accession>
<dbReference type="InterPro" id="IPR040815">
    <property type="entry name" value="Nas2_N"/>
</dbReference>
<dbReference type="GO" id="GO:0005634">
    <property type="term" value="C:nucleus"/>
    <property type="evidence" value="ECO:0007669"/>
    <property type="project" value="TreeGrafter"/>
</dbReference>
<dbReference type="Pfam" id="PF18265">
    <property type="entry name" value="Nas2_N"/>
    <property type="match status" value="1"/>
</dbReference>
<dbReference type="Gene3D" id="6.10.140.1710">
    <property type="match status" value="1"/>
</dbReference>
<sequence length="94" mass="10522">MGYILPSPSSTAEQARALMAQKDDIEAQLTEHLAVLRANGTNMTDPLLDREGFPRADMDLWAVRLARQRIIELRNDLSATMDAIGQTLEHVYDP</sequence>
<name>A0A4Z0AAU4_9AGAM</name>
<feature type="non-terminal residue" evidence="2">
    <location>
        <position position="94"/>
    </location>
</feature>
<dbReference type="STRING" id="135208.A0A4Z0AAU4"/>
<dbReference type="AlphaFoldDB" id="A0A4Z0AAU4"/>
<evidence type="ECO:0000259" key="1">
    <source>
        <dbReference type="Pfam" id="PF18265"/>
    </source>
</evidence>
<comment type="caution">
    <text evidence="2">The sequence shown here is derived from an EMBL/GenBank/DDBJ whole genome shotgun (WGS) entry which is preliminary data.</text>
</comment>
<gene>
    <name evidence="2" type="ORF">EWM64_g642</name>
</gene>
<dbReference type="InterPro" id="IPR035269">
    <property type="entry name" value="PSMD9"/>
</dbReference>
<dbReference type="EMBL" id="SFCI01000033">
    <property type="protein sequence ID" value="TFY83374.1"/>
    <property type="molecule type" value="Genomic_DNA"/>
</dbReference>
<reference evidence="2 3" key="1">
    <citation type="submission" date="2019-02" db="EMBL/GenBank/DDBJ databases">
        <title>Genome sequencing of the rare red list fungi Hericium alpestre (H. flagellum).</title>
        <authorList>
            <person name="Buettner E."/>
            <person name="Kellner H."/>
        </authorList>
    </citation>
    <scope>NUCLEOTIDE SEQUENCE [LARGE SCALE GENOMIC DNA]</scope>
    <source>
        <strain evidence="2 3">DSM 108284</strain>
    </source>
</reference>
<dbReference type="OrthoDB" id="72325at2759"/>
<keyword evidence="3" id="KW-1185">Reference proteome</keyword>
<evidence type="ECO:0000313" key="2">
    <source>
        <dbReference type="EMBL" id="TFY83374.1"/>
    </source>
</evidence>
<organism evidence="2 3">
    <name type="scientific">Hericium alpestre</name>
    <dbReference type="NCBI Taxonomy" id="135208"/>
    <lineage>
        <taxon>Eukaryota</taxon>
        <taxon>Fungi</taxon>
        <taxon>Dikarya</taxon>
        <taxon>Basidiomycota</taxon>
        <taxon>Agaricomycotina</taxon>
        <taxon>Agaricomycetes</taxon>
        <taxon>Russulales</taxon>
        <taxon>Hericiaceae</taxon>
        <taxon>Hericium</taxon>
    </lineage>
</organism>
<feature type="domain" description="Nas2 N-terminal" evidence="1">
    <location>
        <begin position="16"/>
        <end position="92"/>
    </location>
</feature>
<dbReference type="GO" id="GO:0070682">
    <property type="term" value="P:proteasome regulatory particle assembly"/>
    <property type="evidence" value="ECO:0007669"/>
    <property type="project" value="InterPro"/>
</dbReference>
<dbReference type="PANTHER" id="PTHR12651:SF1">
    <property type="entry name" value="26S PROTEASOME NON-ATPASE REGULATORY SUBUNIT 9"/>
    <property type="match status" value="1"/>
</dbReference>
<protein>
    <recommendedName>
        <fullName evidence="1">Nas2 N-terminal domain-containing protein</fullName>
    </recommendedName>
</protein>
<dbReference type="PANTHER" id="PTHR12651">
    <property type="entry name" value="26S PROTEASOME NON-ATPASE REGULATORY SUBUNIT 9"/>
    <property type="match status" value="1"/>
</dbReference>
<proteinExistence type="predicted"/>